<protein>
    <submittedName>
        <fullName evidence="1">Uncharacterized protein</fullName>
    </submittedName>
</protein>
<evidence type="ECO:0000313" key="1">
    <source>
        <dbReference type="EMBL" id="KAJ8711870.1"/>
    </source>
</evidence>
<gene>
    <name evidence="1" type="ORF">PYW08_008824</name>
</gene>
<organism evidence="1 2">
    <name type="scientific">Mythimna loreyi</name>
    <dbReference type="NCBI Taxonomy" id="667449"/>
    <lineage>
        <taxon>Eukaryota</taxon>
        <taxon>Metazoa</taxon>
        <taxon>Ecdysozoa</taxon>
        <taxon>Arthropoda</taxon>
        <taxon>Hexapoda</taxon>
        <taxon>Insecta</taxon>
        <taxon>Pterygota</taxon>
        <taxon>Neoptera</taxon>
        <taxon>Endopterygota</taxon>
        <taxon>Lepidoptera</taxon>
        <taxon>Glossata</taxon>
        <taxon>Ditrysia</taxon>
        <taxon>Noctuoidea</taxon>
        <taxon>Noctuidae</taxon>
        <taxon>Noctuinae</taxon>
        <taxon>Hadenini</taxon>
        <taxon>Mythimna</taxon>
    </lineage>
</organism>
<dbReference type="EMBL" id="CM056798">
    <property type="protein sequence ID" value="KAJ8711870.1"/>
    <property type="molecule type" value="Genomic_DNA"/>
</dbReference>
<comment type="caution">
    <text evidence="1">The sequence shown here is derived from an EMBL/GenBank/DDBJ whole genome shotgun (WGS) entry which is preliminary data.</text>
</comment>
<name>A0ACC2QC79_9NEOP</name>
<evidence type="ECO:0000313" key="2">
    <source>
        <dbReference type="Proteomes" id="UP001231649"/>
    </source>
</evidence>
<keyword evidence="2" id="KW-1185">Reference proteome</keyword>
<dbReference type="Proteomes" id="UP001231649">
    <property type="component" value="Chromosome 22"/>
</dbReference>
<sequence length="401" mass="46271">MVFKFLKRLGDPNHPLLGPTVFALRYGGLWQKDRVKNFLYLSVHFAAFLFVISQYVELWIIRENLEMAMRNLSLTMLSTVCVCKACNLVFWQDSWKEIIDYVSDTEKMQLLKRDKTVTNIILDYIKYARRVTYFYWCLVTATVFTVILAPVFIYWSSATYRESVRNGTAPYPEIMSSWIPMDRTRGIGFWIATLYQMFVTIYGGTVVANFDSTAVVIMTFFAGQLKVLSVNCENLFGDGNELVSYNEALKRIKDCHLHHFYMMKFSSLLNDLLSPVMFLYVIICSLMICASAVQLTTEGTGNMQRIWIAEYLMALIAQLFLYCWHSNDVLYMSKQVDDGVYGSAWWSQNVRIRRSILLLGGQLRSSITFTAGPFTMLDMATFVAILKGSYSYYTLLAKKED</sequence>
<accession>A0ACC2QC79</accession>
<reference evidence="1" key="1">
    <citation type="submission" date="2023-03" db="EMBL/GenBank/DDBJ databases">
        <title>Chromosome-level genomes of two armyworms, Mythimna separata and Mythimna loreyi, provide insights into the biosynthesis and reception of sex pheromones.</title>
        <authorList>
            <person name="Zhao H."/>
        </authorList>
    </citation>
    <scope>NUCLEOTIDE SEQUENCE</scope>
    <source>
        <strain evidence="1">BeijingLab</strain>
    </source>
</reference>
<proteinExistence type="predicted"/>